<dbReference type="STRING" id="767452.AVL62_03855"/>
<dbReference type="Pfam" id="PF11255">
    <property type="entry name" value="DUF3054"/>
    <property type="match status" value="1"/>
</dbReference>
<feature type="transmembrane region" description="Helical" evidence="1">
    <location>
        <begin position="30"/>
        <end position="47"/>
    </location>
</feature>
<evidence type="ECO:0000256" key="1">
    <source>
        <dbReference type="SAM" id="Phobius"/>
    </source>
</evidence>
<proteinExistence type="predicted"/>
<gene>
    <name evidence="2" type="ORF">AVL62_03855</name>
</gene>
<feature type="transmembrane region" description="Helical" evidence="1">
    <location>
        <begin position="81"/>
        <end position="102"/>
    </location>
</feature>
<dbReference type="EMBL" id="LQBL01000027">
    <property type="protein sequence ID" value="KUG54362.1"/>
    <property type="molecule type" value="Genomic_DNA"/>
</dbReference>
<sequence>MHRLGDVLLLLVFAVAGRSSHELGLTPLGVLQTAWPFAVGTAVGWMLTWRARRWWVEGLAVGGMALAVGMLLRVVTGAGAAPAFVVVAAVVLVGGALGWRAVVQALSVRRRRV</sequence>
<organism evidence="2 3">
    <name type="scientific">Serinicoccus chungangensis</name>
    <dbReference type="NCBI Taxonomy" id="767452"/>
    <lineage>
        <taxon>Bacteria</taxon>
        <taxon>Bacillati</taxon>
        <taxon>Actinomycetota</taxon>
        <taxon>Actinomycetes</taxon>
        <taxon>Micrococcales</taxon>
        <taxon>Ornithinimicrobiaceae</taxon>
        <taxon>Serinicoccus</taxon>
    </lineage>
</organism>
<comment type="caution">
    <text evidence="2">The sequence shown here is derived from an EMBL/GenBank/DDBJ whole genome shotgun (WGS) entry which is preliminary data.</text>
</comment>
<dbReference type="AlphaFoldDB" id="A0A0W8I7J2"/>
<keyword evidence="3" id="KW-1185">Reference proteome</keyword>
<evidence type="ECO:0008006" key="4">
    <source>
        <dbReference type="Google" id="ProtNLM"/>
    </source>
</evidence>
<name>A0A0W8I7J2_9MICO</name>
<dbReference type="RefSeq" id="WP_058891095.1">
    <property type="nucleotide sequence ID" value="NZ_LQBL01000027.1"/>
</dbReference>
<accession>A0A0W8I7J2</accession>
<reference evidence="2 3" key="1">
    <citation type="submission" date="2015-12" db="EMBL/GenBank/DDBJ databases">
        <title>Serinicoccus chungangenesis strain CD08_5 genome sequencing and assembly.</title>
        <authorList>
            <person name="Chander A.M."/>
            <person name="Kaur G."/>
            <person name="Nair G.R."/>
            <person name="Dhawan D.K."/>
            <person name="Kochhar R.K."/>
            <person name="Mayilraj S."/>
            <person name="Bhadada S.K."/>
        </authorList>
    </citation>
    <scope>NUCLEOTIDE SEQUENCE [LARGE SCALE GENOMIC DNA]</scope>
    <source>
        <strain evidence="2 3">CD08_5</strain>
    </source>
</reference>
<dbReference type="OrthoDB" id="3698172at2"/>
<dbReference type="Proteomes" id="UP000054837">
    <property type="component" value="Unassembled WGS sequence"/>
</dbReference>
<keyword evidence="1" id="KW-0472">Membrane</keyword>
<dbReference type="InterPro" id="IPR021414">
    <property type="entry name" value="DUF3054"/>
</dbReference>
<protein>
    <recommendedName>
        <fullName evidence="4">DUF3054 domain-containing protein</fullName>
    </recommendedName>
</protein>
<evidence type="ECO:0000313" key="2">
    <source>
        <dbReference type="EMBL" id="KUG54362.1"/>
    </source>
</evidence>
<evidence type="ECO:0000313" key="3">
    <source>
        <dbReference type="Proteomes" id="UP000054837"/>
    </source>
</evidence>
<keyword evidence="1" id="KW-0812">Transmembrane</keyword>
<keyword evidence="1" id="KW-1133">Transmembrane helix</keyword>
<feature type="transmembrane region" description="Helical" evidence="1">
    <location>
        <begin position="54"/>
        <end position="75"/>
    </location>
</feature>